<protein>
    <submittedName>
        <fullName evidence="7">TetR family transcriptional regulator</fullName>
    </submittedName>
</protein>
<dbReference type="OrthoDB" id="9816296at2"/>
<gene>
    <name evidence="7" type="ORF">GQ466_29265</name>
</gene>
<comment type="caution">
    <text evidence="7">The sequence shown here is derived from an EMBL/GenBank/DDBJ whole genome shotgun (WGS) entry which is preliminary data.</text>
</comment>
<evidence type="ECO:0000256" key="1">
    <source>
        <dbReference type="ARBA" id="ARBA00022491"/>
    </source>
</evidence>
<dbReference type="PANTHER" id="PTHR30055">
    <property type="entry name" value="HTH-TYPE TRANSCRIPTIONAL REGULATOR RUTR"/>
    <property type="match status" value="1"/>
</dbReference>
<accession>A0A6I4WMH1</accession>
<dbReference type="SUPFAM" id="SSF46689">
    <property type="entry name" value="Homeodomain-like"/>
    <property type="match status" value="1"/>
</dbReference>
<keyword evidence="3 5" id="KW-0238">DNA-binding</keyword>
<dbReference type="AlphaFoldDB" id="A0A6I4WMH1"/>
<dbReference type="InterPro" id="IPR050109">
    <property type="entry name" value="HTH-type_TetR-like_transc_reg"/>
</dbReference>
<evidence type="ECO:0000256" key="4">
    <source>
        <dbReference type="ARBA" id="ARBA00023163"/>
    </source>
</evidence>
<keyword evidence="2" id="KW-0805">Transcription regulation</keyword>
<keyword evidence="1" id="KW-0678">Repressor</keyword>
<evidence type="ECO:0000259" key="6">
    <source>
        <dbReference type="PROSITE" id="PS50977"/>
    </source>
</evidence>
<dbReference type="EMBL" id="WUTW01000010">
    <property type="protein sequence ID" value="MXQ68114.1"/>
    <property type="molecule type" value="Genomic_DNA"/>
</dbReference>
<keyword evidence="4" id="KW-0804">Transcription</keyword>
<dbReference type="Pfam" id="PF13977">
    <property type="entry name" value="TetR_C_6"/>
    <property type="match status" value="1"/>
</dbReference>
<dbReference type="PROSITE" id="PS50977">
    <property type="entry name" value="HTH_TETR_2"/>
    <property type="match status" value="1"/>
</dbReference>
<name>A0A6I4WMH1_9ACTN</name>
<organism evidence="7 8">
    <name type="scientific">Actinomadura rayongensis</name>
    <dbReference type="NCBI Taxonomy" id="1429076"/>
    <lineage>
        <taxon>Bacteria</taxon>
        <taxon>Bacillati</taxon>
        <taxon>Actinomycetota</taxon>
        <taxon>Actinomycetes</taxon>
        <taxon>Streptosporangiales</taxon>
        <taxon>Thermomonosporaceae</taxon>
        <taxon>Actinomadura</taxon>
    </lineage>
</organism>
<dbReference type="RefSeq" id="WP_161106298.1">
    <property type="nucleotide sequence ID" value="NZ_JBHLYI010000020.1"/>
</dbReference>
<sequence length="202" mass="22513">MPKIVDHEERRAELAEAVWRVIDRDGVDGVSIRSVAAEAGWSPGALRHYFATRAELLAFACEEVIARVTARVSAPRRDQDVRRAVREILLETMPVDAQRTTEASVAFSFLALGLSDPHLAEVQRAHFDAMHELCRQLVDLLAAERLLAPDAAPPQTLARRLHALVDGLSIQRLARHLSAHEMTAQLDAYLNELMRTSNKQPT</sequence>
<reference evidence="7 8" key="1">
    <citation type="submission" date="2019-12" db="EMBL/GenBank/DDBJ databases">
        <title>Nocardia macrotermitis sp. nov. and Nocardia aurantia sp. nov., isolated from the gut of the fungus growing-termite Macrotermes natalensis.</title>
        <authorList>
            <person name="Christine B."/>
            <person name="Rene B."/>
        </authorList>
    </citation>
    <scope>NUCLEOTIDE SEQUENCE [LARGE SCALE GENOMIC DNA]</scope>
    <source>
        <strain evidence="7 8">DSM 102126</strain>
    </source>
</reference>
<evidence type="ECO:0000256" key="3">
    <source>
        <dbReference type="ARBA" id="ARBA00023125"/>
    </source>
</evidence>
<dbReference type="GO" id="GO:0000976">
    <property type="term" value="F:transcription cis-regulatory region binding"/>
    <property type="evidence" value="ECO:0007669"/>
    <property type="project" value="TreeGrafter"/>
</dbReference>
<evidence type="ECO:0000313" key="8">
    <source>
        <dbReference type="Proteomes" id="UP000431901"/>
    </source>
</evidence>
<evidence type="ECO:0000256" key="2">
    <source>
        <dbReference type="ARBA" id="ARBA00023015"/>
    </source>
</evidence>
<keyword evidence="8" id="KW-1185">Reference proteome</keyword>
<dbReference type="SUPFAM" id="SSF48498">
    <property type="entry name" value="Tetracyclin repressor-like, C-terminal domain"/>
    <property type="match status" value="1"/>
</dbReference>
<dbReference type="Proteomes" id="UP000431901">
    <property type="component" value="Unassembled WGS sequence"/>
</dbReference>
<feature type="DNA-binding region" description="H-T-H motif" evidence="5">
    <location>
        <begin position="31"/>
        <end position="50"/>
    </location>
</feature>
<proteinExistence type="predicted"/>
<dbReference type="InterPro" id="IPR039538">
    <property type="entry name" value="BetI_C"/>
</dbReference>
<evidence type="ECO:0000256" key="5">
    <source>
        <dbReference type="PROSITE-ProRule" id="PRU00335"/>
    </source>
</evidence>
<dbReference type="Pfam" id="PF00440">
    <property type="entry name" value="TetR_N"/>
    <property type="match status" value="1"/>
</dbReference>
<dbReference type="InterPro" id="IPR036271">
    <property type="entry name" value="Tet_transcr_reg_TetR-rel_C_sf"/>
</dbReference>
<dbReference type="InterPro" id="IPR001647">
    <property type="entry name" value="HTH_TetR"/>
</dbReference>
<evidence type="ECO:0000313" key="7">
    <source>
        <dbReference type="EMBL" id="MXQ68114.1"/>
    </source>
</evidence>
<feature type="domain" description="HTH tetR-type" evidence="6">
    <location>
        <begin position="8"/>
        <end position="68"/>
    </location>
</feature>
<dbReference type="InterPro" id="IPR009057">
    <property type="entry name" value="Homeodomain-like_sf"/>
</dbReference>
<dbReference type="PANTHER" id="PTHR30055:SF234">
    <property type="entry name" value="HTH-TYPE TRANSCRIPTIONAL REGULATOR BETI"/>
    <property type="match status" value="1"/>
</dbReference>
<dbReference type="Gene3D" id="1.10.357.10">
    <property type="entry name" value="Tetracycline Repressor, domain 2"/>
    <property type="match status" value="1"/>
</dbReference>
<dbReference type="GO" id="GO:0003700">
    <property type="term" value="F:DNA-binding transcription factor activity"/>
    <property type="evidence" value="ECO:0007669"/>
    <property type="project" value="TreeGrafter"/>
</dbReference>